<name>A0A1Y0VP21_PEDPE</name>
<organism evidence="1 2">
    <name type="scientific">Pediococcus pentosaceus</name>
    <dbReference type="NCBI Taxonomy" id="1255"/>
    <lineage>
        <taxon>Bacteria</taxon>
        <taxon>Bacillati</taxon>
        <taxon>Bacillota</taxon>
        <taxon>Bacilli</taxon>
        <taxon>Lactobacillales</taxon>
        <taxon>Lactobacillaceae</taxon>
        <taxon>Pediococcus</taxon>
    </lineage>
</organism>
<dbReference type="AlphaFoldDB" id="A0A1Y0VP21"/>
<dbReference type="EMBL" id="CP021474">
    <property type="protein sequence ID" value="ARW19224.1"/>
    <property type="molecule type" value="Genomic_DNA"/>
</dbReference>
<accession>A0A1Y0VP21</accession>
<evidence type="ECO:0000313" key="1">
    <source>
        <dbReference type="EMBL" id="ARW19224.1"/>
    </source>
</evidence>
<evidence type="ECO:0000313" key="2">
    <source>
        <dbReference type="Proteomes" id="UP000196118"/>
    </source>
</evidence>
<protein>
    <submittedName>
        <fullName evidence="1">Uncharacterized protein</fullName>
    </submittedName>
</protein>
<sequence length="37" mass="4252">MYVKAGLNETVRSIVRSVLDKKAKIVSYRGLFLVFFC</sequence>
<gene>
    <name evidence="1" type="ORF">S100892_00635</name>
</gene>
<reference evidence="1 2" key="1">
    <citation type="submission" date="2017-05" db="EMBL/GenBank/DDBJ databases">
        <title>Genome sequence of Pediococcus pentosaceus strain SRCM100892.</title>
        <authorList>
            <person name="Cho S.H."/>
        </authorList>
    </citation>
    <scope>NUCLEOTIDE SEQUENCE [LARGE SCALE GENOMIC DNA]</scope>
    <source>
        <strain evidence="1 2">SRCM100892</strain>
    </source>
</reference>
<proteinExistence type="predicted"/>
<dbReference type="Proteomes" id="UP000196118">
    <property type="component" value="Chromosome"/>
</dbReference>